<dbReference type="InterPro" id="IPR036259">
    <property type="entry name" value="MFS_trans_sf"/>
</dbReference>
<feature type="transmembrane region" description="Helical" evidence="2">
    <location>
        <begin position="60"/>
        <end position="80"/>
    </location>
</feature>
<reference evidence="5" key="1">
    <citation type="submission" date="2020-12" db="UniProtKB">
        <authorList>
            <consortium name="WormBaseParasite"/>
        </authorList>
    </citation>
    <scope>IDENTIFICATION</scope>
    <source>
        <strain evidence="5">MHco3</strain>
    </source>
</reference>
<dbReference type="Pfam" id="PF07690">
    <property type="entry name" value="MFS_1"/>
    <property type="match status" value="1"/>
</dbReference>
<dbReference type="Gene3D" id="1.20.1250.20">
    <property type="entry name" value="MFS general substrate transporter like domains"/>
    <property type="match status" value="1"/>
</dbReference>
<keyword evidence="2" id="KW-0472">Membrane</keyword>
<dbReference type="GO" id="GO:0022857">
    <property type="term" value="F:transmembrane transporter activity"/>
    <property type="evidence" value="ECO:0007669"/>
    <property type="project" value="InterPro"/>
</dbReference>
<dbReference type="AlphaFoldDB" id="A0A7I4Y0U1"/>
<dbReference type="GO" id="GO:0016020">
    <property type="term" value="C:membrane"/>
    <property type="evidence" value="ECO:0007669"/>
    <property type="project" value="UniProtKB-SubCell"/>
</dbReference>
<organism evidence="4 5">
    <name type="scientific">Haemonchus contortus</name>
    <name type="common">Barber pole worm</name>
    <dbReference type="NCBI Taxonomy" id="6289"/>
    <lineage>
        <taxon>Eukaryota</taxon>
        <taxon>Metazoa</taxon>
        <taxon>Ecdysozoa</taxon>
        <taxon>Nematoda</taxon>
        <taxon>Chromadorea</taxon>
        <taxon>Rhabditida</taxon>
        <taxon>Rhabditina</taxon>
        <taxon>Rhabditomorpha</taxon>
        <taxon>Strongyloidea</taxon>
        <taxon>Trichostrongylidae</taxon>
        <taxon>Haemonchus</taxon>
    </lineage>
</organism>
<comment type="subcellular location">
    <subcellularLocation>
        <location evidence="1">Membrane</location>
        <topology evidence="1">Multi-pass membrane protein</topology>
    </subcellularLocation>
</comment>
<keyword evidence="2" id="KW-1133">Transmembrane helix</keyword>
<dbReference type="SUPFAM" id="SSF103473">
    <property type="entry name" value="MFS general substrate transporter"/>
    <property type="match status" value="1"/>
</dbReference>
<evidence type="ECO:0000256" key="1">
    <source>
        <dbReference type="ARBA" id="ARBA00004141"/>
    </source>
</evidence>
<keyword evidence="2" id="KW-0812">Transmembrane</keyword>
<dbReference type="PANTHER" id="PTHR45757">
    <property type="entry name" value="PROTEIN CBG23364-RELATED"/>
    <property type="match status" value="1"/>
</dbReference>
<name>A0A7I4Y0U1_HAECO</name>
<dbReference type="Proteomes" id="UP000025227">
    <property type="component" value="Unplaced"/>
</dbReference>
<dbReference type="OMA" id="HASKWIL"/>
<evidence type="ECO:0000256" key="2">
    <source>
        <dbReference type="SAM" id="Phobius"/>
    </source>
</evidence>
<dbReference type="InterPro" id="IPR020846">
    <property type="entry name" value="MFS_dom"/>
</dbReference>
<sequence length="184" mass="20148">MTAFGALSTIATLAFPFAVRSGFVAVFIMRALQGIGASLSSPLTGLIASQWSTTKSAGTFVAILSCHSQFCTIFTMPVAGALCETSLGWPSVYYLQGTMSVFTFLAFFLFYRDNPREHRYVSPTELAEITKGKQGQEKGDTPYRAIATDSCILAIWISDFGTMISFQTFFLYGPTYINKPEFSP</sequence>
<dbReference type="PANTHER" id="PTHR45757:SF11">
    <property type="entry name" value="MAJOR FACILITATOR SUPERFAMILY (MFS) PROFILE DOMAIN-CONTAINING PROTEIN"/>
    <property type="match status" value="1"/>
</dbReference>
<evidence type="ECO:0000313" key="4">
    <source>
        <dbReference type="Proteomes" id="UP000025227"/>
    </source>
</evidence>
<dbReference type="WBParaSite" id="HCON_00029915-00001">
    <property type="protein sequence ID" value="HCON_00029915-00001"/>
    <property type="gene ID" value="HCON_00029915"/>
</dbReference>
<dbReference type="InterPro" id="IPR011701">
    <property type="entry name" value="MFS"/>
</dbReference>
<accession>A0A7I4Y0U1</accession>
<feature type="transmembrane region" description="Helical" evidence="2">
    <location>
        <begin position="92"/>
        <end position="111"/>
    </location>
</feature>
<proteinExistence type="predicted"/>
<feature type="domain" description="Major facilitator superfamily (MFS) profile" evidence="3">
    <location>
        <begin position="1"/>
        <end position="184"/>
    </location>
</feature>
<evidence type="ECO:0000259" key="3">
    <source>
        <dbReference type="PROSITE" id="PS50850"/>
    </source>
</evidence>
<protein>
    <submittedName>
        <fullName evidence="5">MFS domain-containing protein</fullName>
    </submittedName>
</protein>
<evidence type="ECO:0000313" key="5">
    <source>
        <dbReference type="WBParaSite" id="HCON_00029915-00001"/>
    </source>
</evidence>
<dbReference type="OrthoDB" id="2985014at2759"/>
<keyword evidence="4" id="KW-1185">Reference proteome</keyword>
<dbReference type="PROSITE" id="PS50850">
    <property type="entry name" value="MFS"/>
    <property type="match status" value="1"/>
</dbReference>